<keyword evidence="3" id="KW-1003">Cell membrane</keyword>
<name>A0A1H9YNP7_9GAMM</name>
<evidence type="ECO:0000256" key="5">
    <source>
        <dbReference type="ARBA" id="ARBA00022692"/>
    </source>
</evidence>
<evidence type="ECO:0000256" key="3">
    <source>
        <dbReference type="ARBA" id="ARBA00022475"/>
    </source>
</evidence>
<dbReference type="CDD" id="cd06261">
    <property type="entry name" value="TM_PBP2"/>
    <property type="match status" value="1"/>
</dbReference>
<dbReference type="GO" id="GO:0005886">
    <property type="term" value="C:plasma membrane"/>
    <property type="evidence" value="ECO:0007669"/>
    <property type="project" value="UniProtKB-SubCell"/>
</dbReference>
<keyword evidence="2 8" id="KW-0813">Transport</keyword>
<evidence type="ECO:0000256" key="4">
    <source>
        <dbReference type="ARBA" id="ARBA00022519"/>
    </source>
</evidence>
<keyword evidence="5 8" id="KW-0812">Transmembrane</keyword>
<dbReference type="InterPro" id="IPR000515">
    <property type="entry name" value="MetI-like"/>
</dbReference>
<dbReference type="SUPFAM" id="SSF161098">
    <property type="entry name" value="MetI-like"/>
    <property type="match status" value="1"/>
</dbReference>
<dbReference type="InterPro" id="IPR050809">
    <property type="entry name" value="UgpAE/MalFG_permease"/>
</dbReference>
<evidence type="ECO:0000259" key="9">
    <source>
        <dbReference type="PROSITE" id="PS50928"/>
    </source>
</evidence>
<evidence type="ECO:0000256" key="1">
    <source>
        <dbReference type="ARBA" id="ARBA00004429"/>
    </source>
</evidence>
<feature type="transmembrane region" description="Helical" evidence="8">
    <location>
        <begin position="74"/>
        <end position="93"/>
    </location>
</feature>
<gene>
    <name evidence="10" type="ORF">SAMN02583745_00273</name>
</gene>
<dbReference type="Proteomes" id="UP000242642">
    <property type="component" value="Unassembled WGS sequence"/>
</dbReference>
<evidence type="ECO:0000256" key="6">
    <source>
        <dbReference type="ARBA" id="ARBA00022989"/>
    </source>
</evidence>
<keyword evidence="6 8" id="KW-1133">Transmembrane helix</keyword>
<feature type="transmembrane region" description="Helical" evidence="8">
    <location>
        <begin position="200"/>
        <end position="225"/>
    </location>
</feature>
<comment type="similarity">
    <text evidence="8">Belongs to the binding-protein-dependent transport system permease family.</text>
</comment>
<evidence type="ECO:0000256" key="2">
    <source>
        <dbReference type="ARBA" id="ARBA00022448"/>
    </source>
</evidence>
<accession>A0A1H9YNP7</accession>
<keyword evidence="7 8" id="KW-0472">Membrane</keyword>
<feature type="transmembrane region" description="Helical" evidence="8">
    <location>
        <begin position="155"/>
        <end position="179"/>
    </location>
</feature>
<feature type="domain" description="ABC transmembrane type-1" evidence="9">
    <location>
        <begin position="68"/>
        <end position="281"/>
    </location>
</feature>
<organism evidence="10 11">
    <name type="scientific">Thorsellia anophelis DSM 18579</name>
    <dbReference type="NCBI Taxonomy" id="1123402"/>
    <lineage>
        <taxon>Bacteria</taxon>
        <taxon>Pseudomonadati</taxon>
        <taxon>Pseudomonadota</taxon>
        <taxon>Gammaproteobacteria</taxon>
        <taxon>Enterobacterales</taxon>
        <taxon>Thorselliaceae</taxon>
        <taxon>Thorsellia</taxon>
    </lineage>
</organism>
<evidence type="ECO:0000313" key="11">
    <source>
        <dbReference type="Proteomes" id="UP000242642"/>
    </source>
</evidence>
<proteinExistence type="inferred from homology"/>
<dbReference type="AlphaFoldDB" id="A0A1H9YNP7"/>
<feature type="transmembrane region" description="Helical" evidence="8">
    <location>
        <begin position="263"/>
        <end position="284"/>
    </location>
</feature>
<evidence type="ECO:0000313" key="10">
    <source>
        <dbReference type="EMBL" id="SES70690.1"/>
    </source>
</evidence>
<dbReference type="STRING" id="1123402.SAMN02583745_00273"/>
<sequence>MFNKKRYLSYLILFPSLFFLFSFTYLPFGVALHDSLFEFRNTKVGEEYYTGFSNYIRLFNDPVFYQSLWNTLKFIIITVPISILIAFLLALKLNQSTLINRSFRAIFFMPTVIPLVAAAGLWIFIFLPGSGLIDYYLTHHLKLSANNFLGNQDSALFALSILSIWKFSGYYMIFFLAGLQSVPKDAFEAIKMEGASEFQCLRYVTIPMLRPTITFVATIALIYSVTQVDHILMMTNGGPNNSTNVILFYIYSTAQDSFDFGKASAATIITLLCLLVLTIINMGAMEKGAHYEH</sequence>
<feature type="transmembrane region" description="Helical" evidence="8">
    <location>
        <begin position="105"/>
        <end position="127"/>
    </location>
</feature>
<keyword evidence="4" id="KW-0997">Cell inner membrane</keyword>
<dbReference type="PROSITE" id="PS50928">
    <property type="entry name" value="ABC_TM1"/>
    <property type="match status" value="1"/>
</dbReference>
<evidence type="ECO:0000256" key="7">
    <source>
        <dbReference type="ARBA" id="ARBA00023136"/>
    </source>
</evidence>
<keyword evidence="11" id="KW-1185">Reference proteome</keyword>
<comment type="subcellular location">
    <subcellularLocation>
        <location evidence="1">Cell inner membrane</location>
        <topology evidence="1">Multi-pass membrane protein</topology>
    </subcellularLocation>
    <subcellularLocation>
        <location evidence="8">Cell membrane</location>
        <topology evidence="8">Multi-pass membrane protein</topology>
    </subcellularLocation>
</comment>
<dbReference type="Pfam" id="PF00528">
    <property type="entry name" value="BPD_transp_1"/>
    <property type="match status" value="1"/>
</dbReference>
<evidence type="ECO:0000256" key="8">
    <source>
        <dbReference type="RuleBase" id="RU363032"/>
    </source>
</evidence>
<dbReference type="PANTHER" id="PTHR43227">
    <property type="entry name" value="BLL4140 PROTEIN"/>
    <property type="match status" value="1"/>
</dbReference>
<reference evidence="11" key="1">
    <citation type="submission" date="2016-10" db="EMBL/GenBank/DDBJ databases">
        <authorList>
            <person name="Varghese N."/>
            <person name="Submissions S."/>
        </authorList>
    </citation>
    <scope>NUCLEOTIDE SEQUENCE [LARGE SCALE GENOMIC DNA]</scope>
    <source>
        <strain evidence="11">DSM 18579</strain>
    </source>
</reference>
<dbReference type="Gene3D" id="1.10.3720.10">
    <property type="entry name" value="MetI-like"/>
    <property type="match status" value="1"/>
</dbReference>
<dbReference type="InterPro" id="IPR035906">
    <property type="entry name" value="MetI-like_sf"/>
</dbReference>
<dbReference type="GO" id="GO:0055085">
    <property type="term" value="P:transmembrane transport"/>
    <property type="evidence" value="ECO:0007669"/>
    <property type="project" value="InterPro"/>
</dbReference>
<dbReference type="PANTHER" id="PTHR43227:SF11">
    <property type="entry name" value="BLL4140 PROTEIN"/>
    <property type="match status" value="1"/>
</dbReference>
<dbReference type="EMBL" id="FOHV01000002">
    <property type="protein sequence ID" value="SES70690.1"/>
    <property type="molecule type" value="Genomic_DNA"/>
</dbReference>
<feature type="transmembrane region" description="Helical" evidence="8">
    <location>
        <begin position="7"/>
        <end position="28"/>
    </location>
</feature>
<protein>
    <submittedName>
        <fullName evidence="10">sn-glycerol 3-phosphate transport system permease protein</fullName>
    </submittedName>
</protein>